<dbReference type="PANTHER" id="PTHR43436:SF1">
    <property type="entry name" value="TRANSCRIPTIONAL REGULATORY PROTEIN"/>
    <property type="match status" value="1"/>
</dbReference>
<proteinExistence type="predicted"/>
<dbReference type="SUPFAM" id="SSF46689">
    <property type="entry name" value="Homeodomain-like"/>
    <property type="match status" value="2"/>
</dbReference>
<dbReference type="PROSITE" id="PS01124">
    <property type="entry name" value="HTH_ARAC_FAMILY_2"/>
    <property type="match status" value="1"/>
</dbReference>
<keyword evidence="3" id="KW-0804">Transcription</keyword>
<dbReference type="RefSeq" id="WP_090552860.1">
    <property type="nucleotide sequence ID" value="NZ_FNSR01000003.1"/>
</dbReference>
<keyword evidence="1" id="KW-0805">Transcription regulation</keyword>
<keyword evidence="6" id="KW-1185">Reference proteome</keyword>
<dbReference type="OrthoDB" id="34150at2"/>
<evidence type="ECO:0000256" key="2">
    <source>
        <dbReference type="ARBA" id="ARBA00023125"/>
    </source>
</evidence>
<organism evidence="5 6">
    <name type="scientific">Paraburkholderia caballeronis</name>
    <dbReference type="NCBI Taxonomy" id="416943"/>
    <lineage>
        <taxon>Bacteria</taxon>
        <taxon>Pseudomonadati</taxon>
        <taxon>Pseudomonadota</taxon>
        <taxon>Betaproteobacteria</taxon>
        <taxon>Burkholderiales</taxon>
        <taxon>Burkholderiaceae</taxon>
        <taxon>Paraburkholderia</taxon>
    </lineage>
</organism>
<dbReference type="GO" id="GO:0043565">
    <property type="term" value="F:sequence-specific DNA binding"/>
    <property type="evidence" value="ECO:0007669"/>
    <property type="project" value="InterPro"/>
</dbReference>
<dbReference type="InterPro" id="IPR009057">
    <property type="entry name" value="Homeodomain-like_sf"/>
</dbReference>
<dbReference type="Gene3D" id="1.10.10.60">
    <property type="entry name" value="Homeodomain-like"/>
    <property type="match status" value="1"/>
</dbReference>
<dbReference type="InterPro" id="IPR018062">
    <property type="entry name" value="HTH_AraC-typ_CS"/>
</dbReference>
<dbReference type="SMART" id="SM00342">
    <property type="entry name" value="HTH_ARAC"/>
    <property type="match status" value="1"/>
</dbReference>
<feature type="domain" description="HTH araC/xylS-type" evidence="4">
    <location>
        <begin position="205"/>
        <end position="303"/>
    </location>
</feature>
<name>A0A1H7F002_9BURK</name>
<dbReference type="PROSITE" id="PS00041">
    <property type="entry name" value="HTH_ARAC_FAMILY_1"/>
    <property type="match status" value="1"/>
</dbReference>
<evidence type="ECO:0000256" key="3">
    <source>
        <dbReference type="ARBA" id="ARBA00023163"/>
    </source>
</evidence>
<evidence type="ECO:0000313" key="6">
    <source>
        <dbReference type="Proteomes" id="UP000199120"/>
    </source>
</evidence>
<dbReference type="GO" id="GO:0003700">
    <property type="term" value="F:DNA-binding transcription factor activity"/>
    <property type="evidence" value="ECO:0007669"/>
    <property type="project" value="InterPro"/>
</dbReference>
<dbReference type="Proteomes" id="UP000199120">
    <property type="component" value="Unassembled WGS sequence"/>
</dbReference>
<dbReference type="Pfam" id="PF12833">
    <property type="entry name" value="HTH_18"/>
    <property type="match status" value="1"/>
</dbReference>
<evidence type="ECO:0000313" key="5">
    <source>
        <dbReference type="EMBL" id="SEK19443.1"/>
    </source>
</evidence>
<evidence type="ECO:0000259" key="4">
    <source>
        <dbReference type="PROSITE" id="PS01124"/>
    </source>
</evidence>
<dbReference type="InterPro" id="IPR018060">
    <property type="entry name" value="HTH_AraC"/>
</dbReference>
<dbReference type="STRING" id="416943.SAMN05445871_6170"/>
<accession>A0A1H7F002</accession>
<dbReference type="EMBL" id="FOAJ01000001">
    <property type="protein sequence ID" value="SEK19443.1"/>
    <property type="molecule type" value="Genomic_DNA"/>
</dbReference>
<dbReference type="Pfam" id="PF06719">
    <property type="entry name" value="AraC_N"/>
    <property type="match status" value="1"/>
</dbReference>
<sequence>MDLHRLVAPPAPERGSALAELARIVERFSPIDGEHRTAIEPLTFHRYSAPSAGEYTFSKVALIFAAQGAKQITAGDQSYRYDTAHCLVVSIDLPIVGRVIEASRERPYLCFALELDIALATDLVVSRDLPPPDAAPAGPGISAGALPPALLDAACRLARLLDTPRDIPTLAPLIQQEIIYRVLTSSQGARLRDALVADSRTSRIGRAVEWVKAHYAAPLRLDVLASHVNMSVSSLHRHFKDSTSLSPLQYQKRLRLFEARRRLMQGATDLGVVAAAVGYDSLSQFHREYKRLFGAPPMQDAVRLRTERR</sequence>
<dbReference type="InterPro" id="IPR009594">
    <property type="entry name" value="Tscrpt_reg_HTH_AraC_N"/>
</dbReference>
<dbReference type="AlphaFoldDB" id="A0A1H7F002"/>
<reference evidence="6" key="1">
    <citation type="submission" date="2016-10" db="EMBL/GenBank/DDBJ databases">
        <authorList>
            <person name="Varghese N."/>
            <person name="Submissions S."/>
        </authorList>
    </citation>
    <scope>NUCLEOTIDE SEQUENCE [LARGE SCALE GENOMIC DNA]</scope>
    <source>
        <strain evidence="6">LMG 26416</strain>
    </source>
</reference>
<dbReference type="PANTHER" id="PTHR43436">
    <property type="entry name" value="ARAC-FAMILY TRANSCRIPTIONAL REGULATOR"/>
    <property type="match status" value="1"/>
</dbReference>
<keyword evidence="2 5" id="KW-0238">DNA-binding</keyword>
<protein>
    <submittedName>
        <fullName evidence="5">AraC-type DNA-binding protein</fullName>
    </submittedName>
</protein>
<evidence type="ECO:0000256" key="1">
    <source>
        <dbReference type="ARBA" id="ARBA00023015"/>
    </source>
</evidence>
<gene>
    <name evidence="5" type="ORF">SAMN05192542_10196</name>
</gene>